<evidence type="ECO:0000313" key="3">
    <source>
        <dbReference type="Proteomes" id="UP001596058"/>
    </source>
</evidence>
<keyword evidence="3" id="KW-1185">Reference proteome</keyword>
<dbReference type="InterPro" id="IPR029063">
    <property type="entry name" value="SAM-dependent_MTases_sf"/>
</dbReference>
<dbReference type="GO" id="GO:0008168">
    <property type="term" value="F:methyltransferase activity"/>
    <property type="evidence" value="ECO:0007669"/>
    <property type="project" value="UniProtKB-KW"/>
</dbReference>
<comment type="caution">
    <text evidence="2">The sequence shown here is derived from an EMBL/GenBank/DDBJ whole genome shotgun (WGS) entry which is preliminary data.</text>
</comment>
<gene>
    <name evidence="2" type="ORF">ACFPZ3_55805</name>
</gene>
<dbReference type="EMBL" id="JBHSPA010000089">
    <property type="protein sequence ID" value="MFC5833178.1"/>
    <property type="molecule type" value="Genomic_DNA"/>
</dbReference>
<dbReference type="GO" id="GO:0032259">
    <property type="term" value="P:methylation"/>
    <property type="evidence" value="ECO:0007669"/>
    <property type="project" value="UniProtKB-KW"/>
</dbReference>
<dbReference type="Gene3D" id="3.40.50.150">
    <property type="entry name" value="Vaccinia Virus protein VP39"/>
    <property type="match status" value="1"/>
</dbReference>
<proteinExistence type="predicted"/>
<dbReference type="Proteomes" id="UP001596058">
    <property type="component" value="Unassembled WGS sequence"/>
</dbReference>
<dbReference type="RefSeq" id="WP_379522604.1">
    <property type="nucleotide sequence ID" value="NZ_JBHSPA010000089.1"/>
</dbReference>
<dbReference type="SUPFAM" id="SSF53335">
    <property type="entry name" value="S-adenosyl-L-methionine-dependent methyltransferases"/>
    <property type="match status" value="1"/>
</dbReference>
<dbReference type="InterPro" id="IPR006764">
    <property type="entry name" value="SAM_dep_MeTrfase_SAV2177_type"/>
</dbReference>
<sequence>MNAGTPAVTPQSQKTALSVVAVEREIAPAGVDPTVPNVARMHNYFLSGKDSFAADRALGDEVEKTLPEGRTAVIANRSFLGRAARKLAEENGITQFADLGSGLPTTRNVDEIAQSVNPDARVVYVDFEPQVASHGHALLASDGRVPTYPRFAERSVPVSTRRRTTRSQPTAKPAQAARGPR</sequence>
<reference evidence="3" key="1">
    <citation type="journal article" date="2019" name="Int. J. Syst. Evol. Microbiol.">
        <title>The Global Catalogue of Microorganisms (GCM) 10K type strain sequencing project: providing services to taxonomists for standard genome sequencing and annotation.</title>
        <authorList>
            <consortium name="The Broad Institute Genomics Platform"/>
            <consortium name="The Broad Institute Genome Sequencing Center for Infectious Disease"/>
            <person name="Wu L."/>
            <person name="Ma J."/>
        </authorList>
    </citation>
    <scope>NUCLEOTIDE SEQUENCE [LARGE SCALE GENOMIC DNA]</scope>
    <source>
        <strain evidence="3">CCUG 53903</strain>
    </source>
</reference>
<organism evidence="2 3">
    <name type="scientific">Nonomuraea insulae</name>
    <dbReference type="NCBI Taxonomy" id="1616787"/>
    <lineage>
        <taxon>Bacteria</taxon>
        <taxon>Bacillati</taxon>
        <taxon>Actinomycetota</taxon>
        <taxon>Actinomycetes</taxon>
        <taxon>Streptosporangiales</taxon>
        <taxon>Streptosporangiaceae</taxon>
        <taxon>Nonomuraea</taxon>
    </lineage>
</organism>
<feature type="region of interest" description="Disordered" evidence="1">
    <location>
        <begin position="152"/>
        <end position="181"/>
    </location>
</feature>
<dbReference type="Pfam" id="PF04672">
    <property type="entry name" value="Methyltransf_19"/>
    <property type="match status" value="1"/>
</dbReference>
<protein>
    <submittedName>
        <fullName evidence="2">SAM-dependent methyltransferase</fullName>
        <ecNumber evidence="2">2.1.1.-</ecNumber>
    </submittedName>
</protein>
<keyword evidence="2" id="KW-0489">Methyltransferase</keyword>
<evidence type="ECO:0000256" key="1">
    <source>
        <dbReference type="SAM" id="MobiDB-lite"/>
    </source>
</evidence>
<evidence type="ECO:0000313" key="2">
    <source>
        <dbReference type="EMBL" id="MFC5833178.1"/>
    </source>
</evidence>
<name>A0ABW1D8M6_9ACTN</name>
<keyword evidence="2" id="KW-0808">Transferase</keyword>
<dbReference type="EC" id="2.1.1.-" evidence="2"/>
<accession>A0ABW1D8M6</accession>